<dbReference type="EMBL" id="LXQA010018373">
    <property type="protein sequence ID" value="MCH90467.1"/>
    <property type="molecule type" value="Genomic_DNA"/>
</dbReference>
<dbReference type="AlphaFoldDB" id="A0A392MSH6"/>
<proteinExistence type="predicted"/>
<comment type="caution">
    <text evidence="1">The sequence shown here is derived from an EMBL/GenBank/DDBJ whole genome shotgun (WGS) entry which is preliminary data.</text>
</comment>
<sequence length="25" mass="2940">MLLKLVISVRLNRRALMAEPAAMWR</sequence>
<keyword evidence="2" id="KW-1185">Reference proteome</keyword>
<organism evidence="1 2">
    <name type="scientific">Trifolium medium</name>
    <dbReference type="NCBI Taxonomy" id="97028"/>
    <lineage>
        <taxon>Eukaryota</taxon>
        <taxon>Viridiplantae</taxon>
        <taxon>Streptophyta</taxon>
        <taxon>Embryophyta</taxon>
        <taxon>Tracheophyta</taxon>
        <taxon>Spermatophyta</taxon>
        <taxon>Magnoliopsida</taxon>
        <taxon>eudicotyledons</taxon>
        <taxon>Gunneridae</taxon>
        <taxon>Pentapetalae</taxon>
        <taxon>rosids</taxon>
        <taxon>fabids</taxon>
        <taxon>Fabales</taxon>
        <taxon>Fabaceae</taxon>
        <taxon>Papilionoideae</taxon>
        <taxon>50 kb inversion clade</taxon>
        <taxon>NPAAA clade</taxon>
        <taxon>Hologalegina</taxon>
        <taxon>IRL clade</taxon>
        <taxon>Trifolieae</taxon>
        <taxon>Trifolium</taxon>
    </lineage>
</organism>
<gene>
    <name evidence="1" type="ORF">A2U01_0011383</name>
</gene>
<evidence type="ECO:0000313" key="2">
    <source>
        <dbReference type="Proteomes" id="UP000265520"/>
    </source>
</evidence>
<protein>
    <submittedName>
        <fullName evidence="1">Uncharacterized protein</fullName>
    </submittedName>
</protein>
<name>A0A392MSH6_9FABA</name>
<reference evidence="1 2" key="1">
    <citation type="journal article" date="2018" name="Front. Plant Sci.">
        <title>Red Clover (Trifolium pratense) and Zigzag Clover (T. medium) - A Picture of Genomic Similarities and Differences.</title>
        <authorList>
            <person name="Dluhosova J."/>
            <person name="Istvanek J."/>
            <person name="Nedelnik J."/>
            <person name="Repkova J."/>
        </authorList>
    </citation>
    <scope>NUCLEOTIDE SEQUENCE [LARGE SCALE GENOMIC DNA]</scope>
    <source>
        <strain evidence="2">cv. 10/8</strain>
        <tissue evidence="1">Leaf</tissue>
    </source>
</reference>
<feature type="non-terminal residue" evidence="1">
    <location>
        <position position="25"/>
    </location>
</feature>
<dbReference type="Proteomes" id="UP000265520">
    <property type="component" value="Unassembled WGS sequence"/>
</dbReference>
<evidence type="ECO:0000313" key="1">
    <source>
        <dbReference type="EMBL" id="MCH90467.1"/>
    </source>
</evidence>
<accession>A0A392MSH6</accession>